<sequence length="263" mass="28884">MTLQFCDGAHILEADCENLLEDSLESCKGAAECTFLCHTAKKRYPPRSSAVSEILESSVAIPNSSASWLCSGSGWLQLYPKNGWVTAIKGSVLRDLCKPFTVWLNQTSVGGITGDFTLRQECTQGDTLDVAREITPAEASQLWVLYLDRKSLLNRCANMAGCSFFTMVRSTFRPLNGVQSLESHESTMEFGTLVHFCKGVPSKVVARDGHFLVTVRAVEQTSQLKPTKRSSSSRIAYYFGGPLTNDAYYDDKTPGSLVPATRL</sequence>
<dbReference type="EMBL" id="JAHBMH010000044">
    <property type="protein sequence ID" value="KAK1936226.1"/>
    <property type="molecule type" value="Genomic_DNA"/>
</dbReference>
<gene>
    <name evidence="1" type="ORF">X943_002234</name>
</gene>
<comment type="caution">
    <text evidence="1">The sequence shown here is derived from an EMBL/GenBank/DDBJ whole genome shotgun (WGS) entry which is preliminary data.</text>
</comment>
<dbReference type="Proteomes" id="UP001195914">
    <property type="component" value="Unassembled WGS sequence"/>
</dbReference>
<name>A0AAD9GDF9_BABDI</name>
<proteinExistence type="predicted"/>
<keyword evidence="2" id="KW-1185">Reference proteome</keyword>
<evidence type="ECO:0000313" key="2">
    <source>
        <dbReference type="Proteomes" id="UP001195914"/>
    </source>
</evidence>
<reference evidence="1" key="2">
    <citation type="submission" date="2021-05" db="EMBL/GenBank/DDBJ databases">
        <authorList>
            <person name="Pain A."/>
        </authorList>
    </citation>
    <scope>NUCLEOTIDE SEQUENCE</scope>
    <source>
        <strain evidence="1">1802A</strain>
    </source>
</reference>
<protein>
    <submittedName>
        <fullName evidence="1">Uncharacterized protein</fullName>
    </submittedName>
</protein>
<evidence type="ECO:0000313" key="1">
    <source>
        <dbReference type="EMBL" id="KAK1936226.1"/>
    </source>
</evidence>
<reference evidence="1" key="1">
    <citation type="journal article" date="2014" name="Nucleic Acids Res.">
        <title>The evolutionary dynamics of variant antigen genes in Babesia reveal a history of genomic innovation underlying host-parasite interaction.</title>
        <authorList>
            <person name="Jackson A.P."/>
            <person name="Otto T.D."/>
            <person name="Darby A."/>
            <person name="Ramaprasad A."/>
            <person name="Xia D."/>
            <person name="Echaide I.E."/>
            <person name="Farber M."/>
            <person name="Gahlot S."/>
            <person name="Gamble J."/>
            <person name="Gupta D."/>
            <person name="Gupta Y."/>
            <person name="Jackson L."/>
            <person name="Malandrin L."/>
            <person name="Malas T.B."/>
            <person name="Moussa E."/>
            <person name="Nair M."/>
            <person name="Reid A.J."/>
            <person name="Sanders M."/>
            <person name="Sharma J."/>
            <person name="Tracey A."/>
            <person name="Quail M.A."/>
            <person name="Weir W."/>
            <person name="Wastling J.M."/>
            <person name="Hall N."/>
            <person name="Willadsen P."/>
            <person name="Lingelbach K."/>
            <person name="Shiels B."/>
            <person name="Tait A."/>
            <person name="Berriman M."/>
            <person name="Allred D.R."/>
            <person name="Pain A."/>
        </authorList>
    </citation>
    <scope>NUCLEOTIDE SEQUENCE</scope>
    <source>
        <strain evidence="1">1802A</strain>
    </source>
</reference>
<accession>A0AAD9GDF9</accession>
<organism evidence="1 2">
    <name type="scientific">Babesia divergens</name>
    <dbReference type="NCBI Taxonomy" id="32595"/>
    <lineage>
        <taxon>Eukaryota</taxon>
        <taxon>Sar</taxon>
        <taxon>Alveolata</taxon>
        <taxon>Apicomplexa</taxon>
        <taxon>Aconoidasida</taxon>
        <taxon>Piroplasmida</taxon>
        <taxon>Babesiidae</taxon>
        <taxon>Babesia</taxon>
    </lineage>
</organism>
<dbReference type="AlphaFoldDB" id="A0AAD9GDF9"/>